<dbReference type="Gene3D" id="3.40.250.10">
    <property type="entry name" value="Rhodanese-like domain"/>
    <property type="match status" value="1"/>
</dbReference>
<comment type="caution">
    <text evidence="3">The sequence shown here is derived from an EMBL/GenBank/DDBJ whole genome shotgun (WGS) entry which is preliminary data.</text>
</comment>
<evidence type="ECO:0000313" key="3">
    <source>
        <dbReference type="EMBL" id="MBB5635143.1"/>
    </source>
</evidence>
<protein>
    <recommendedName>
        <fullName evidence="2">Rhodanese domain-containing protein</fullName>
    </recommendedName>
</protein>
<dbReference type="PROSITE" id="PS50206">
    <property type="entry name" value="RHODANESE_3"/>
    <property type="match status" value="1"/>
</dbReference>
<dbReference type="InterPro" id="IPR001763">
    <property type="entry name" value="Rhodanese-like_dom"/>
</dbReference>
<name>A0A7W8ZJX5_9SPHI</name>
<dbReference type="InterPro" id="IPR036873">
    <property type="entry name" value="Rhodanese-like_dom_sf"/>
</dbReference>
<evidence type="ECO:0000256" key="1">
    <source>
        <dbReference type="SAM" id="SignalP"/>
    </source>
</evidence>
<dbReference type="EMBL" id="JACHCE010000001">
    <property type="protein sequence ID" value="MBB5635143.1"/>
    <property type="molecule type" value="Genomic_DNA"/>
</dbReference>
<organism evidence="3 4">
    <name type="scientific">Pedobacter cryoconitis</name>
    <dbReference type="NCBI Taxonomy" id="188932"/>
    <lineage>
        <taxon>Bacteria</taxon>
        <taxon>Pseudomonadati</taxon>
        <taxon>Bacteroidota</taxon>
        <taxon>Sphingobacteriia</taxon>
        <taxon>Sphingobacteriales</taxon>
        <taxon>Sphingobacteriaceae</taxon>
        <taxon>Pedobacter</taxon>
    </lineage>
</organism>
<evidence type="ECO:0000313" key="4">
    <source>
        <dbReference type="Proteomes" id="UP000537204"/>
    </source>
</evidence>
<dbReference type="Proteomes" id="UP000537204">
    <property type="component" value="Unassembled WGS sequence"/>
</dbReference>
<feature type="domain" description="Rhodanese" evidence="2">
    <location>
        <begin position="81"/>
        <end position="152"/>
    </location>
</feature>
<gene>
    <name evidence="3" type="ORF">HDE68_001028</name>
</gene>
<evidence type="ECO:0000259" key="2">
    <source>
        <dbReference type="PROSITE" id="PS50206"/>
    </source>
</evidence>
<dbReference type="SUPFAM" id="SSF52821">
    <property type="entry name" value="Rhodanese/Cell cycle control phosphatase"/>
    <property type="match status" value="1"/>
</dbReference>
<feature type="signal peptide" evidence="1">
    <location>
        <begin position="1"/>
        <end position="25"/>
    </location>
</feature>
<feature type="chain" id="PRO_5031199920" description="Rhodanese domain-containing protein" evidence="1">
    <location>
        <begin position="26"/>
        <end position="155"/>
    </location>
</feature>
<dbReference type="RefSeq" id="WP_221300665.1">
    <property type="nucleotide sequence ID" value="NZ_JACHCD010000002.1"/>
</dbReference>
<proteinExistence type="predicted"/>
<dbReference type="AlphaFoldDB" id="A0A7W8ZJX5"/>
<reference evidence="3 4" key="1">
    <citation type="submission" date="2020-08" db="EMBL/GenBank/DDBJ databases">
        <title>Genomic Encyclopedia of Type Strains, Phase IV (KMG-V): Genome sequencing to study the core and pangenomes of soil and plant-associated prokaryotes.</title>
        <authorList>
            <person name="Whitman W."/>
        </authorList>
    </citation>
    <scope>NUCLEOTIDE SEQUENCE [LARGE SCALE GENOMIC DNA]</scope>
    <source>
        <strain evidence="3 4">S3M1</strain>
    </source>
</reference>
<sequence>MIKNILLKVSFILSLSLGITAVSYAQVPKPYFQTNPWREDQLIAPSALAELISKKADVKIYNIGVVQNIKGATNTGAASDAVNLEKLKEVLKTMPKNQSIVIYCGCCPMGKCPNIRPAFKALAEQKFTNVRLLDLPDNIKIDWIDKGYPVESTYR</sequence>
<keyword evidence="1" id="KW-0732">Signal</keyword>
<accession>A0A7W8ZJX5</accession>